<protein>
    <recommendedName>
        <fullName evidence="9">Histidinol-phosphate aminotransferase</fullName>
        <ecNumber evidence="9">2.6.1.9</ecNumber>
    </recommendedName>
    <alternativeName>
        <fullName evidence="9">Imidazole acetol-phosphate transaminase</fullName>
    </alternativeName>
</protein>
<comment type="catalytic activity">
    <reaction evidence="9">
        <text>L-histidinol phosphate + 2-oxoglutarate = 3-(imidazol-4-yl)-2-oxopropyl phosphate + L-glutamate</text>
        <dbReference type="Rhea" id="RHEA:23744"/>
        <dbReference type="ChEBI" id="CHEBI:16810"/>
        <dbReference type="ChEBI" id="CHEBI:29985"/>
        <dbReference type="ChEBI" id="CHEBI:57766"/>
        <dbReference type="ChEBI" id="CHEBI:57980"/>
        <dbReference type="EC" id="2.6.1.9"/>
    </reaction>
</comment>
<keyword evidence="6 9" id="KW-0808">Transferase</keyword>
<dbReference type="Gene3D" id="3.40.640.10">
    <property type="entry name" value="Type I PLP-dependent aspartate aminotransferase-like (Major domain)"/>
    <property type="match status" value="1"/>
</dbReference>
<dbReference type="HAMAP" id="MF_01023">
    <property type="entry name" value="HisC_aminotrans_2"/>
    <property type="match status" value="1"/>
</dbReference>
<dbReference type="CDD" id="cd00609">
    <property type="entry name" value="AAT_like"/>
    <property type="match status" value="1"/>
</dbReference>
<evidence type="ECO:0000256" key="5">
    <source>
        <dbReference type="ARBA" id="ARBA00022605"/>
    </source>
</evidence>
<dbReference type="PANTHER" id="PTHR42885">
    <property type="entry name" value="HISTIDINOL-PHOSPHATE AMINOTRANSFERASE-RELATED"/>
    <property type="match status" value="1"/>
</dbReference>
<comment type="cofactor">
    <cofactor evidence="1 9">
        <name>pyridoxal 5'-phosphate</name>
        <dbReference type="ChEBI" id="CHEBI:597326"/>
    </cofactor>
</comment>
<dbReference type="PANTHER" id="PTHR42885:SF2">
    <property type="entry name" value="HISTIDINOL-PHOSPHATE AMINOTRANSFERASE"/>
    <property type="match status" value="1"/>
</dbReference>
<feature type="domain" description="Aminotransferase class I/classII large" evidence="10">
    <location>
        <begin position="26"/>
        <end position="351"/>
    </location>
</feature>
<keyword evidence="8 9" id="KW-0368">Histidine biosynthesis</keyword>
<evidence type="ECO:0000256" key="9">
    <source>
        <dbReference type="HAMAP-Rule" id="MF_01023"/>
    </source>
</evidence>
<accession>A0A9X1NIW1</accession>
<dbReference type="Gene3D" id="3.90.1150.10">
    <property type="entry name" value="Aspartate Aminotransferase, domain 1"/>
    <property type="match status" value="1"/>
</dbReference>
<dbReference type="Proteomes" id="UP001138997">
    <property type="component" value="Unassembled WGS sequence"/>
</dbReference>
<name>A0A9X1NIW1_9ACTN</name>
<dbReference type="InterPro" id="IPR015422">
    <property type="entry name" value="PyrdxlP-dep_Trfase_small"/>
</dbReference>
<evidence type="ECO:0000256" key="8">
    <source>
        <dbReference type="ARBA" id="ARBA00023102"/>
    </source>
</evidence>
<comment type="caution">
    <text evidence="11">The sequence shown here is derived from an EMBL/GenBank/DDBJ whole genome shotgun (WGS) entry which is preliminary data.</text>
</comment>
<dbReference type="GO" id="GO:0030170">
    <property type="term" value="F:pyridoxal phosphate binding"/>
    <property type="evidence" value="ECO:0007669"/>
    <property type="project" value="InterPro"/>
</dbReference>
<feature type="modified residue" description="N6-(pyridoxal phosphate)lysine" evidence="9">
    <location>
        <position position="223"/>
    </location>
</feature>
<dbReference type="AlphaFoldDB" id="A0A9X1NIW1"/>
<evidence type="ECO:0000256" key="7">
    <source>
        <dbReference type="ARBA" id="ARBA00022898"/>
    </source>
</evidence>
<comment type="similarity">
    <text evidence="2 9">Belongs to the class-II pyridoxal-phosphate-dependent aminotransferase family. Histidinol-phosphate aminotransferase subfamily.</text>
</comment>
<organism evidence="11 12">
    <name type="scientific">Kineosporia babensis</name>
    <dbReference type="NCBI Taxonomy" id="499548"/>
    <lineage>
        <taxon>Bacteria</taxon>
        <taxon>Bacillati</taxon>
        <taxon>Actinomycetota</taxon>
        <taxon>Actinomycetes</taxon>
        <taxon>Kineosporiales</taxon>
        <taxon>Kineosporiaceae</taxon>
        <taxon>Kineosporia</taxon>
    </lineage>
</organism>
<evidence type="ECO:0000313" key="11">
    <source>
        <dbReference type="EMBL" id="MCD5314895.1"/>
    </source>
</evidence>
<dbReference type="InterPro" id="IPR004839">
    <property type="entry name" value="Aminotransferase_I/II_large"/>
</dbReference>
<proteinExistence type="inferred from homology"/>
<reference evidence="11" key="1">
    <citation type="submission" date="2021-11" db="EMBL/GenBank/DDBJ databases">
        <title>Streptomyces corallinus and Kineosporia corallina sp. nov., two new coral-derived marine actinobacteria.</title>
        <authorList>
            <person name="Buangrab K."/>
            <person name="Sutthacheep M."/>
            <person name="Yeemin T."/>
            <person name="Harunari E."/>
            <person name="Igarashi Y."/>
            <person name="Sripreechasak P."/>
            <person name="Kanchanasin P."/>
            <person name="Tanasupawat S."/>
            <person name="Phongsopitanun W."/>
        </authorList>
    </citation>
    <scope>NUCLEOTIDE SEQUENCE</scope>
    <source>
        <strain evidence="11">JCM 31032</strain>
    </source>
</reference>
<dbReference type="SUPFAM" id="SSF53383">
    <property type="entry name" value="PLP-dependent transferases"/>
    <property type="match status" value="1"/>
</dbReference>
<evidence type="ECO:0000256" key="6">
    <source>
        <dbReference type="ARBA" id="ARBA00022679"/>
    </source>
</evidence>
<keyword evidence="7 9" id="KW-0663">Pyridoxal phosphate</keyword>
<dbReference type="EC" id="2.6.1.9" evidence="9"/>
<comment type="pathway">
    <text evidence="9">Amino-acid biosynthesis; L-histidine biosynthesis; L-histidine from 5-phospho-alpha-D-ribose 1-diphosphate: step 7/9.</text>
</comment>
<evidence type="ECO:0000256" key="3">
    <source>
        <dbReference type="ARBA" id="ARBA00011738"/>
    </source>
</evidence>
<dbReference type="GO" id="GO:0004400">
    <property type="term" value="F:histidinol-phosphate transaminase activity"/>
    <property type="evidence" value="ECO:0007669"/>
    <property type="project" value="UniProtKB-UniRule"/>
</dbReference>
<dbReference type="InterPro" id="IPR001917">
    <property type="entry name" value="Aminotrans_II_pyridoxalP_BS"/>
</dbReference>
<dbReference type="InterPro" id="IPR015421">
    <property type="entry name" value="PyrdxlP-dep_Trfase_major"/>
</dbReference>
<dbReference type="NCBIfam" id="TIGR01141">
    <property type="entry name" value="hisC"/>
    <property type="match status" value="1"/>
</dbReference>
<evidence type="ECO:0000256" key="1">
    <source>
        <dbReference type="ARBA" id="ARBA00001933"/>
    </source>
</evidence>
<evidence type="ECO:0000313" key="12">
    <source>
        <dbReference type="Proteomes" id="UP001138997"/>
    </source>
</evidence>
<dbReference type="GO" id="GO:0000105">
    <property type="term" value="P:L-histidine biosynthetic process"/>
    <property type="evidence" value="ECO:0007669"/>
    <property type="project" value="UniProtKB-UniRule"/>
</dbReference>
<comment type="subunit">
    <text evidence="3 9">Homodimer.</text>
</comment>
<dbReference type="InterPro" id="IPR005861">
    <property type="entry name" value="HisP_aminotrans"/>
</dbReference>
<dbReference type="InterPro" id="IPR015424">
    <property type="entry name" value="PyrdxlP-dep_Trfase"/>
</dbReference>
<keyword evidence="12" id="KW-1185">Reference proteome</keyword>
<keyword evidence="5 9" id="KW-0028">Amino-acid biosynthesis</keyword>
<evidence type="ECO:0000256" key="4">
    <source>
        <dbReference type="ARBA" id="ARBA00022576"/>
    </source>
</evidence>
<evidence type="ECO:0000259" key="10">
    <source>
        <dbReference type="Pfam" id="PF00155"/>
    </source>
</evidence>
<dbReference type="NCBIfam" id="NF002877">
    <property type="entry name" value="PRK03317.1"/>
    <property type="match status" value="1"/>
</dbReference>
<dbReference type="EMBL" id="JAJOMB010000019">
    <property type="protein sequence ID" value="MCD5314895.1"/>
    <property type="molecule type" value="Genomic_DNA"/>
</dbReference>
<gene>
    <name evidence="9" type="primary">hisC</name>
    <name evidence="11" type="ORF">LR394_28735</name>
</gene>
<evidence type="ECO:0000256" key="2">
    <source>
        <dbReference type="ARBA" id="ARBA00007970"/>
    </source>
</evidence>
<dbReference type="PROSITE" id="PS00599">
    <property type="entry name" value="AA_TRANSFER_CLASS_2"/>
    <property type="match status" value="1"/>
</dbReference>
<sequence>MSELAPIRDELVGKTPYGAPQLDVPVKLNTNESPYGPTPELVQEIVTAVTAAALDLNRYPDRDALELRQDLAQYLTEQTGVPIVRTQVWAANGSNEVIQHLMQAYAGPGRTVLGFEPTYSMHHTIAESTGSQYLSVQRNPDFTLDRHQAVEAVRQHDPAVVFICTPNNPTGLSTDLETVLAVHDASTGLVVLDEAYVEFSSSPSFLRLLEGRPRLVVSRTMSKAFGFAGARLGYLAADPRVIDSLQLVRLPYHLSSVTQAVARAALKHRRTLLQHVEATKQERDRLISELQAMGTEVVPSDSNFVLFKAPQAEKAWQQLLDSGVLIRDVGVRGYLRVTTGTPTENDLFLKAVRDLM</sequence>
<dbReference type="Pfam" id="PF00155">
    <property type="entry name" value="Aminotran_1_2"/>
    <property type="match status" value="1"/>
</dbReference>
<keyword evidence="4 9" id="KW-0032">Aminotransferase</keyword>